<dbReference type="InterPro" id="IPR050447">
    <property type="entry name" value="Erg6_SMT_methyltransf"/>
</dbReference>
<keyword evidence="1 3" id="KW-0808">Transferase</keyword>
<evidence type="ECO:0000313" key="4">
    <source>
        <dbReference type="Proteomes" id="UP000199400"/>
    </source>
</evidence>
<dbReference type="CDD" id="cd02440">
    <property type="entry name" value="AdoMet_MTases"/>
    <property type="match status" value="1"/>
</dbReference>
<dbReference type="InterPro" id="IPR029063">
    <property type="entry name" value="SAM-dependent_MTases_sf"/>
</dbReference>
<proteinExistence type="predicted"/>
<feature type="domain" description="Methyltransferase type 11" evidence="2">
    <location>
        <begin position="58"/>
        <end position="154"/>
    </location>
</feature>
<dbReference type="Pfam" id="PF08241">
    <property type="entry name" value="Methyltransf_11"/>
    <property type="match status" value="1"/>
</dbReference>
<accession>A0A1I2I6C3</accession>
<name>A0A1I2I6C3_9BACT</name>
<organism evidence="3 4">
    <name type="scientific">Nannocystis exedens</name>
    <dbReference type="NCBI Taxonomy" id="54"/>
    <lineage>
        <taxon>Bacteria</taxon>
        <taxon>Pseudomonadati</taxon>
        <taxon>Myxococcota</taxon>
        <taxon>Polyangia</taxon>
        <taxon>Nannocystales</taxon>
        <taxon>Nannocystaceae</taxon>
        <taxon>Nannocystis</taxon>
    </lineage>
</organism>
<dbReference type="PANTHER" id="PTHR44068">
    <property type="entry name" value="ZGC:194242"/>
    <property type="match status" value="1"/>
</dbReference>
<dbReference type="InterPro" id="IPR013216">
    <property type="entry name" value="Methyltransf_11"/>
</dbReference>
<dbReference type="Gene3D" id="3.40.50.150">
    <property type="entry name" value="Vaccinia Virus protein VP39"/>
    <property type="match status" value="1"/>
</dbReference>
<keyword evidence="3" id="KW-0489">Methyltransferase</keyword>
<reference evidence="4" key="1">
    <citation type="submission" date="2016-10" db="EMBL/GenBank/DDBJ databases">
        <authorList>
            <person name="Varghese N."/>
            <person name="Submissions S."/>
        </authorList>
    </citation>
    <scope>NUCLEOTIDE SEQUENCE [LARGE SCALE GENOMIC DNA]</scope>
    <source>
        <strain evidence="4">ATCC 25963</strain>
    </source>
</reference>
<dbReference type="SUPFAM" id="SSF53335">
    <property type="entry name" value="S-adenosyl-L-methionine-dependent methyltransferases"/>
    <property type="match status" value="1"/>
</dbReference>
<dbReference type="AlphaFoldDB" id="A0A1I2I6C3"/>
<gene>
    <name evidence="3" type="ORF">SAMN02745121_08373</name>
</gene>
<protein>
    <submittedName>
        <fullName evidence="3">Methyltransferase, FkbM family</fullName>
    </submittedName>
</protein>
<dbReference type="Proteomes" id="UP000199400">
    <property type="component" value="Unassembled WGS sequence"/>
</dbReference>
<sequence>MTTPASDAIDEFYRFLWPDRASNADRFSALDDLLPTSDDDPTLAVPRRWGVGAGHVVLDIGCGKGKQACWFAREHGCRVVAVDPVARNLEIARQNAADEHLEALVDVRAGTMEAVPLADAAVDLVWCRDMFNHVGDFAGALREAARVLRPSGLMLNCSAVATERLEPREAEEVGRALALNLATLSRPAVEAAYAAAGLEIVESGSTCDIDSPFFEGLGGKESRDYLRLAALVRAPAQSARLFGAEVCERLRGFYLWNVYLMIGKIAYHVWVLKKPAASAPG</sequence>
<dbReference type="GO" id="GO:0032259">
    <property type="term" value="P:methylation"/>
    <property type="evidence" value="ECO:0007669"/>
    <property type="project" value="UniProtKB-KW"/>
</dbReference>
<dbReference type="STRING" id="54.SAMN02745121_08373"/>
<keyword evidence="4" id="KW-1185">Reference proteome</keyword>
<dbReference type="PANTHER" id="PTHR44068:SF11">
    <property type="entry name" value="GERANYL DIPHOSPHATE 2-C-METHYLTRANSFERASE"/>
    <property type="match status" value="1"/>
</dbReference>
<dbReference type="RefSeq" id="WP_096326809.1">
    <property type="nucleotide sequence ID" value="NZ_FOMX01000053.1"/>
</dbReference>
<dbReference type="GO" id="GO:0008757">
    <property type="term" value="F:S-adenosylmethionine-dependent methyltransferase activity"/>
    <property type="evidence" value="ECO:0007669"/>
    <property type="project" value="InterPro"/>
</dbReference>
<evidence type="ECO:0000259" key="2">
    <source>
        <dbReference type="Pfam" id="PF08241"/>
    </source>
</evidence>
<dbReference type="EMBL" id="FOMX01000053">
    <property type="protein sequence ID" value="SFF36051.1"/>
    <property type="molecule type" value="Genomic_DNA"/>
</dbReference>
<dbReference type="OrthoDB" id="108476at2"/>
<evidence type="ECO:0000313" key="3">
    <source>
        <dbReference type="EMBL" id="SFF36051.1"/>
    </source>
</evidence>
<evidence type="ECO:0000256" key="1">
    <source>
        <dbReference type="ARBA" id="ARBA00022679"/>
    </source>
</evidence>